<dbReference type="Proteomes" id="UP000612362">
    <property type="component" value="Unassembled WGS sequence"/>
</dbReference>
<protein>
    <recommendedName>
        <fullName evidence="5">Mannosyl-glycoprotein endo-beta-N-acetylglucosamidase-like domain-containing protein</fullName>
    </recommendedName>
</protein>
<comment type="caution">
    <text evidence="3">The sequence shown here is derived from an EMBL/GenBank/DDBJ whole genome shotgun (WGS) entry which is preliminary data.</text>
</comment>
<keyword evidence="2" id="KW-0472">Membrane</keyword>
<organism evidence="3 4">
    <name type="scientific">Ktedonospora formicarum</name>
    <dbReference type="NCBI Taxonomy" id="2778364"/>
    <lineage>
        <taxon>Bacteria</taxon>
        <taxon>Bacillati</taxon>
        <taxon>Chloroflexota</taxon>
        <taxon>Ktedonobacteria</taxon>
        <taxon>Ktedonobacterales</taxon>
        <taxon>Ktedonobacteraceae</taxon>
        <taxon>Ktedonospora</taxon>
    </lineage>
</organism>
<dbReference type="RefSeq" id="WP_220192624.1">
    <property type="nucleotide sequence ID" value="NZ_BNJF01000001.1"/>
</dbReference>
<feature type="compositionally biased region" description="Polar residues" evidence="1">
    <location>
        <begin position="7"/>
        <end position="18"/>
    </location>
</feature>
<proteinExistence type="predicted"/>
<feature type="region of interest" description="Disordered" evidence="1">
    <location>
        <begin position="1"/>
        <end position="30"/>
    </location>
</feature>
<evidence type="ECO:0000256" key="2">
    <source>
        <dbReference type="SAM" id="Phobius"/>
    </source>
</evidence>
<dbReference type="EMBL" id="BNJF01000001">
    <property type="protein sequence ID" value="GHO43137.1"/>
    <property type="molecule type" value="Genomic_DNA"/>
</dbReference>
<keyword evidence="2" id="KW-0812">Transmembrane</keyword>
<keyword evidence="4" id="KW-1185">Reference proteome</keyword>
<sequence>MHDFPTTPVQPDQRQWSYNHPVVPMTPTPLPPRKPRHNSCLYSILGAGGCLLVLVCIFVSVLVGSNVLSFLTHPPTVQFENIQPFDETNGLGTKPVSRTYKVMGKPTITAAYIDTVLARNNSPAQGKGNTLYKYGVQYGIDPAYALAFFWHESHFGQLGVAQTTLSLGNIRSREGEPEYNGYRRYASWEEGFKDWYRLIALTYVDQWGLTTVDKIIPVYAPQEDNNDESTYILTVKLFVDKWRTEMKQQQ</sequence>
<evidence type="ECO:0008006" key="5">
    <source>
        <dbReference type="Google" id="ProtNLM"/>
    </source>
</evidence>
<evidence type="ECO:0000313" key="4">
    <source>
        <dbReference type="Proteomes" id="UP000612362"/>
    </source>
</evidence>
<name>A0A8J3MNU1_9CHLR</name>
<evidence type="ECO:0000313" key="3">
    <source>
        <dbReference type="EMBL" id="GHO43137.1"/>
    </source>
</evidence>
<feature type="transmembrane region" description="Helical" evidence="2">
    <location>
        <begin position="40"/>
        <end position="63"/>
    </location>
</feature>
<gene>
    <name evidence="3" type="ORF">KSX_13000</name>
</gene>
<dbReference type="AlphaFoldDB" id="A0A8J3MNU1"/>
<evidence type="ECO:0000256" key="1">
    <source>
        <dbReference type="SAM" id="MobiDB-lite"/>
    </source>
</evidence>
<accession>A0A8J3MNU1</accession>
<keyword evidence="2" id="KW-1133">Transmembrane helix</keyword>
<reference evidence="3" key="1">
    <citation type="submission" date="2020-10" db="EMBL/GenBank/DDBJ databases">
        <title>Taxonomic study of unclassified bacteria belonging to the class Ktedonobacteria.</title>
        <authorList>
            <person name="Yabe S."/>
            <person name="Wang C.M."/>
            <person name="Zheng Y."/>
            <person name="Sakai Y."/>
            <person name="Cavaletti L."/>
            <person name="Monciardini P."/>
            <person name="Donadio S."/>
        </authorList>
    </citation>
    <scope>NUCLEOTIDE SEQUENCE</scope>
    <source>
        <strain evidence="3">SOSP1-1</strain>
    </source>
</reference>